<accession>A0A0F9IB27</accession>
<proteinExistence type="predicted"/>
<reference evidence="1" key="1">
    <citation type="journal article" date="2015" name="Nature">
        <title>Complex archaea that bridge the gap between prokaryotes and eukaryotes.</title>
        <authorList>
            <person name="Spang A."/>
            <person name="Saw J.H."/>
            <person name="Jorgensen S.L."/>
            <person name="Zaremba-Niedzwiedzka K."/>
            <person name="Martijn J."/>
            <person name="Lind A.E."/>
            <person name="van Eijk R."/>
            <person name="Schleper C."/>
            <person name="Guy L."/>
            <person name="Ettema T.J."/>
        </authorList>
    </citation>
    <scope>NUCLEOTIDE SEQUENCE</scope>
</reference>
<name>A0A0F9IB27_9ZZZZ</name>
<evidence type="ECO:0000313" key="1">
    <source>
        <dbReference type="EMBL" id="KKM24652.1"/>
    </source>
</evidence>
<dbReference type="EMBL" id="LAZR01012880">
    <property type="protein sequence ID" value="KKM24652.1"/>
    <property type="molecule type" value="Genomic_DNA"/>
</dbReference>
<organism evidence="1">
    <name type="scientific">marine sediment metagenome</name>
    <dbReference type="NCBI Taxonomy" id="412755"/>
    <lineage>
        <taxon>unclassified sequences</taxon>
        <taxon>metagenomes</taxon>
        <taxon>ecological metagenomes</taxon>
    </lineage>
</organism>
<gene>
    <name evidence="1" type="ORF">LCGC14_1602950</name>
</gene>
<protein>
    <submittedName>
        <fullName evidence="1">Uncharacterized protein</fullName>
    </submittedName>
</protein>
<dbReference type="AlphaFoldDB" id="A0A0F9IB27"/>
<sequence length="571" mass="68115">MWCTSLFTFSVEISNLFNYQKEIRQSIFLDSYQLLQHLFKKNHNRVSIFHNSFREFILSKFSEFSILKIIKDITKNLKSLEYTDEWFSHIFEYAFKSKDYDYIIEKVNQEFVEIALSRFRSIKDIESAFYWAIKAAKEKKNLLALSKLGFLRLKTKQRVENYIDWVLLSKILISMKKINFLINYSYSVYQNEWLIDYKVAINIIGELINHNYLELSEQLFKTFFQKHTLEEIMNRENLIEFAYCLGTFPKSYKAELKFLSQFHYCNGIDGNNTYEPEGCPQLEMYIKAIVKFQNPESWKEIKNYKNDIPEELIPYYIIRALVLYGKKELLKNELEEYNAKFNPESNPELAYFACLAGISSKLVESLLGNISKADFIAPQHIYHNNTILSVARWKLISIAYINNLAFIKDLTTSLESNETWWNNYLLYLLNLGSCISSFLKQEDTDWFDKANRCIDILLKLKRKNNDYDFISLLRSCREELSQSLYLITKIIAKQYSDRLKDWFEKIKSLQESNLWTIQYGIRETYEDYIFELELYDNLTSIPECKLFLLELLQICKNKFKNSLSNLFFPFQ</sequence>
<comment type="caution">
    <text evidence="1">The sequence shown here is derived from an EMBL/GenBank/DDBJ whole genome shotgun (WGS) entry which is preliminary data.</text>
</comment>